<dbReference type="AlphaFoldDB" id="A0A134BAP0"/>
<evidence type="ECO:0000256" key="2">
    <source>
        <dbReference type="PROSITE-ProRule" id="PRU00182"/>
    </source>
</evidence>
<keyword evidence="2" id="KW-0694">RNA-binding</keyword>
<feature type="region of interest" description="Disordered" evidence="3">
    <location>
        <begin position="325"/>
        <end position="344"/>
    </location>
</feature>
<evidence type="ECO:0000256" key="3">
    <source>
        <dbReference type="SAM" id="MobiDB-lite"/>
    </source>
</evidence>
<dbReference type="Pfam" id="PF00849">
    <property type="entry name" value="PseudoU_synth_2"/>
    <property type="match status" value="1"/>
</dbReference>
<dbReference type="EMBL" id="LSDK01000050">
    <property type="protein sequence ID" value="KXB76976.1"/>
    <property type="molecule type" value="Genomic_DNA"/>
</dbReference>
<dbReference type="GO" id="GO:0009982">
    <property type="term" value="F:pseudouridine synthase activity"/>
    <property type="evidence" value="ECO:0007669"/>
    <property type="project" value="InterPro"/>
</dbReference>
<dbReference type="STRING" id="322095.HMPREF3185_00631"/>
<comment type="similarity">
    <text evidence="1">Belongs to the pseudouridine synthase RluA family.</text>
</comment>
<feature type="compositionally biased region" description="Basic and acidic residues" evidence="3">
    <location>
        <begin position="206"/>
        <end position="218"/>
    </location>
</feature>
<evidence type="ECO:0000256" key="1">
    <source>
        <dbReference type="ARBA" id="ARBA00010876"/>
    </source>
</evidence>
<dbReference type="OrthoDB" id="9796412at2"/>
<dbReference type="SUPFAM" id="SSF55120">
    <property type="entry name" value="Pseudouridine synthase"/>
    <property type="match status" value="1"/>
</dbReference>
<evidence type="ECO:0000313" key="5">
    <source>
        <dbReference type="EMBL" id="KXB76976.1"/>
    </source>
</evidence>
<name>A0A134BAP0_9PORP</name>
<dbReference type="Proteomes" id="UP000070224">
    <property type="component" value="Unassembled WGS sequence"/>
</dbReference>
<dbReference type="GO" id="GO:0003723">
    <property type="term" value="F:RNA binding"/>
    <property type="evidence" value="ECO:0007669"/>
    <property type="project" value="UniProtKB-KW"/>
</dbReference>
<feature type="region of interest" description="Disordered" evidence="3">
    <location>
        <begin position="197"/>
        <end position="238"/>
    </location>
</feature>
<dbReference type="Gene3D" id="3.30.2350.10">
    <property type="entry name" value="Pseudouridine synthase"/>
    <property type="match status" value="1"/>
</dbReference>
<feature type="domain" description="Pseudouridine synthase RsuA/RluA-like" evidence="4">
    <location>
        <begin position="107"/>
        <end position="271"/>
    </location>
</feature>
<dbReference type="GO" id="GO:0000455">
    <property type="term" value="P:enzyme-directed rRNA pseudouridine synthesis"/>
    <property type="evidence" value="ECO:0007669"/>
    <property type="project" value="TreeGrafter"/>
</dbReference>
<organism evidence="5 6">
    <name type="scientific">Porphyromonas somerae</name>
    <dbReference type="NCBI Taxonomy" id="322095"/>
    <lineage>
        <taxon>Bacteria</taxon>
        <taxon>Pseudomonadati</taxon>
        <taxon>Bacteroidota</taxon>
        <taxon>Bacteroidia</taxon>
        <taxon>Bacteroidales</taxon>
        <taxon>Porphyromonadaceae</taxon>
        <taxon>Porphyromonas</taxon>
    </lineage>
</organism>
<proteinExistence type="inferred from homology"/>
<sequence length="344" mass="38173">MTSISTPKQPVRAERIAVPGGRKPLLRLHVDAGHPTTLLAFLIEALPDKSRTTVKQLLHDRFIAIGTEPTTQFDAPLQPGDTVNIHPAPLPKALTHKQIEILYQDEYLLVIHKEAGLPTVASGEEKDKTALRLLSEHLKSFNPLAKVYHINRLDKDCAGFVVFAKSAELQRELSDHWQNYVRQQLFAAVLEGAPRESEGILMPPAPEEKKGKGKDSGAKKSRATRSTPRSEEDQAAGRAEWHVISEGNGRTLLSISLLAGRNNRLRRQLSALRLPIVGDWRNGSPEKDLGRVALEGTRLSFVHPVTKKLLDFRQPIPPLFRKLLKSTAPRPRAAKSPAARSKKN</sequence>
<feature type="compositionally biased region" description="Low complexity" evidence="3">
    <location>
        <begin position="326"/>
        <end position="344"/>
    </location>
</feature>
<dbReference type="RefSeq" id="WP_060935087.1">
    <property type="nucleotide sequence ID" value="NZ_KQ960432.1"/>
</dbReference>
<dbReference type="InterPro" id="IPR006145">
    <property type="entry name" value="PsdUridine_synth_RsuA/RluA"/>
</dbReference>
<dbReference type="InterPro" id="IPR020103">
    <property type="entry name" value="PsdUridine_synth_cat_dom_sf"/>
</dbReference>
<evidence type="ECO:0000313" key="6">
    <source>
        <dbReference type="Proteomes" id="UP000070224"/>
    </source>
</evidence>
<dbReference type="PROSITE" id="PS50889">
    <property type="entry name" value="S4"/>
    <property type="match status" value="1"/>
</dbReference>
<dbReference type="CDD" id="cd02869">
    <property type="entry name" value="PseudoU_synth_RluA_like"/>
    <property type="match status" value="1"/>
</dbReference>
<dbReference type="GO" id="GO:0140098">
    <property type="term" value="F:catalytic activity, acting on RNA"/>
    <property type="evidence" value="ECO:0007669"/>
    <property type="project" value="UniProtKB-ARBA"/>
</dbReference>
<keyword evidence="6" id="KW-1185">Reference proteome</keyword>
<reference evidence="6" key="1">
    <citation type="submission" date="2016-01" db="EMBL/GenBank/DDBJ databases">
        <authorList>
            <person name="Mitreva M."/>
            <person name="Pepin K.H."/>
            <person name="Mihindukulasuriya K.A."/>
            <person name="Fulton R."/>
            <person name="Fronick C."/>
            <person name="O'Laughlin M."/>
            <person name="Miner T."/>
            <person name="Herter B."/>
            <person name="Rosa B.A."/>
            <person name="Cordes M."/>
            <person name="Tomlinson C."/>
            <person name="Wollam A."/>
            <person name="Palsikar V.B."/>
            <person name="Mardis E.R."/>
            <person name="Wilson R.K."/>
        </authorList>
    </citation>
    <scope>NUCLEOTIDE SEQUENCE [LARGE SCALE GENOMIC DNA]</scope>
    <source>
        <strain evidence="6">KA00683</strain>
    </source>
</reference>
<protein>
    <submittedName>
        <fullName evidence="5">Pseudouridine synthase, RluA family</fullName>
    </submittedName>
</protein>
<accession>A0A134BAP0</accession>
<dbReference type="PATRIC" id="fig|322095.3.peg.624"/>
<gene>
    <name evidence="5" type="ORF">HMPREF3185_00631</name>
</gene>
<dbReference type="PANTHER" id="PTHR21600">
    <property type="entry name" value="MITOCHONDRIAL RNA PSEUDOURIDINE SYNTHASE"/>
    <property type="match status" value="1"/>
</dbReference>
<dbReference type="InterPro" id="IPR050188">
    <property type="entry name" value="RluA_PseudoU_synthase"/>
</dbReference>
<evidence type="ECO:0000259" key="4">
    <source>
        <dbReference type="Pfam" id="PF00849"/>
    </source>
</evidence>
<comment type="caution">
    <text evidence="5">The sequence shown here is derived from an EMBL/GenBank/DDBJ whole genome shotgun (WGS) entry which is preliminary data.</text>
</comment>
<dbReference type="PANTHER" id="PTHR21600:SF44">
    <property type="entry name" value="RIBOSOMAL LARGE SUBUNIT PSEUDOURIDINE SYNTHASE D"/>
    <property type="match status" value="1"/>
</dbReference>